<proteinExistence type="inferred from homology"/>
<name>A0A2H0UF61_9BACT</name>
<dbReference type="InterPro" id="IPR020456">
    <property type="entry name" value="Acylphosphatase"/>
</dbReference>
<evidence type="ECO:0000313" key="8">
    <source>
        <dbReference type="Proteomes" id="UP000229315"/>
    </source>
</evidence>
<protein>
    <recommendedName>
        <fullName evidence="2 4">acylphosphatase</fullName>
        <ecNumber evidence="2 4">3.6.1.7</ecNumber>
    </recommendedName>
</protein>
<evidence type="ECO:0000256" key="5">
    <source>
        <dbReference type="RuleBase" id="RU004168"/>
    </source>
</evidence>
<accession>A0A2H0UF61</accession>
<comment type="similarity">
    <text evidence="1 5">Belongs to the acylphosphatase family.</text>
</comment>
<dbReference type="PROSITE" id="PS51160">
    <property type="entry name" value="ACYLPHOSPHATASE_3"/>
    <property type="match status" value="1"/>
</dbReference>
<evidence type="ECO:0000256" key="2">
    <source>
        <dbReference type="ARBA" id="ARBA00012150"/>
    </source>
</evidence>
<evidence type="ECO:0000256" key="4">
    <source>
        <dbReference type="PROSITE-ProRule" id="PRU00520"/>
    </source>
</evidence>
<dbReference type="InterPro" id="IPR036046">
    <property type="entry name" value="Acylphosphatase-like_dom_sf"/>
</dbReference>
<comment type="catalytic activity">
    <reaction evidence="3 4">
        <text>an acyl phosphate + H2O = a carboxylate + phosphate + H(+)</text>
        <dbReference type="Rhea" id="RHEA:14965"/>
        <dbReference type="ChEBI" id="CHEBI:15377"/>
        <dbReference type="ChEBI" id="CHEBI:15378"/>
        <dbReference type="ChEBI" id="CHEBI:29067"/>
        <dbReference type="ChEBI" id="CHEBI:43474"/>
        <dbReference type="ChEBI" id="CHEBI:59918"/>
        <dbReference type="EC" id="3.6.1.7"/>
    </reaction>
</comment>
<evidence type="ECO:0000259" key="6">
    <source>
        <dbReference type="PROSITE" id="PS51160"/>
    </source>
</evidence>
<dbReference type="Gene3D" id="3.30.70.100">
    <property type="match status" value="1"/>
</dbReference>
<dbReference type="PANTHER" id="PTHR47268">
    <property type="entry name" value="ACYLPHOSPHATASE"/>
    <property type="match status" value="1"/>
</dbReference>
<dbReference type="PANTHER" id="PTHR47268:SF4">
    <property type="entry name" value="ACYLPHOSPHATASE"/>
    <property type="match status" value="1"/>
</dbReference>
<dbReference type="InterPro" id="IPR001792">
    <property type="entry name" value="Acylphosphatase-like_dom"/>
</dbReference>
<feature type="domain" description="Acylphosphatase-like" evidence="6">
    <location>
        <begin position="2"/>
        <end position="89"/>
    </location>
</feature>
<dbReference type="GO" id="GO:0003998">
    <property type="term" value="F:acylphosphatase activity"/>
    <property type="evidence" value="ECO:0007669"/>
    <property type="project" value="UniProtKB-EC"/>
</dbReference>
<comment type="caution">
    <text evidence="7">The sequence shown here is derived from an EMBL/GenBank/DDBJ whole genome shotgun (WGS) entry which is preliminary data.</text>
</comment>
<dbReference type="AlphaFoldDB" id="A0A2H0UF61"/>
<evidence type="ECO:0000256" key="1">
    <source>
        <dbReference type="ARBA" id="ARBA00005614"/>
    </source>
</evidence>
<dbReference type="EMBL" id="PFBH01000017">
    <property type="protein sequence ID" value="PIR85042.1"/>
    <property type="molecule type" value="Genomic_DNA"/>
</dbReference>
<evidence type="ECO:0000313" key="7">
    <source>
        <dbReference type="EMBL" id="PIR85042.1"/>
    </source>
</evidence>
<feature type="active site" evidence="4">
    <location>
        <position position="35"/>
    </location>
</feature>
<dbReference type="Proteomes" id="UP000229315">
    <property type="component" value="Unassembled WGS sequence"/>
</dbReference>
<dbReference type="Pfam" id="PF00708">
    <property type="entry name" value="Acylphosphatase"/>
    <property type="match status" value="1"/>
</dbReference>
<evidence type="ECO:0000256" key="3">
    <source>
        <dbReference type="ARBA" id="ARBA00047645"/>
    </source>
</evidence>
<organism evidence="7 8">
    <name type="scientific">Candidatus Kaiserbacteria bacterium CG10_big_fil_rev_8_21_14_0_10_45_20</name>
    <dbReference type="NCBI Taxonomy" id="1974607"/>
    <lineage>
        <taxon>Bacteria</taxon>
        <taxon>Candidatus Kaiseribacteriota</taxon>
    </lineage>
</organism>
<reference evidence="8" key="1">
    <citation type="submission" date="2017-09" db="EMBL/GenBank/DDBJ databases">
        <title>Depth-based differentiation of microbial function through sediment-hosted aquifers and enrichment of novel symbionts in the deep terrestrial subsurface.</title>
        <authorList>
            <person name="Probst A.J."/>
            <person name="Ladd B."/>
            <person name="Jarett J.K."/>
            <person name="Geller-Mcgrath D.E."/>
            <person name="Sieber C.M.K."/>
            <person name="Emerson J.B."/>
            <person name="Anantharaman K."/>
            <person name="Thomas B.C."/>
            <person name="Malmstrom R."/>
            <person name="Stieglmeier M."/>
            <person name="Klingl A."/>
            <person name="Woyke T."/>
            <person name="Ryan C.M."/>
            <person name="Banfield J.F."/>
        </authorList>
    </citation>
    <scope>NUCLEOTIDE SEQUENCE [LARGE SCALE GENOMIC DNA]</scope>
</reference>
<sequence>MAVVATVSGRVQMVMYRDFAKRKAHSLGIVGEIENKPDGTVAVYAEGEQENIEKFIEFLKKGSLLSDVGNVAYQFVEPRGGFDSFYIQYN</sequence>
<dbReference type="EC" id="3.6.1.7" evidence="2 4"/>
<feature type="active site" evidence="4">
    <location>
        <position position="17"/>
    </location>
</feature>
<gene>
    <name evidence="7" type="ORF">COU15_03055</name>
</gene>
<keyword evidence="4" id="KW-0378">Hydrolase</keyword>
<dbReference type="SUPFAM" id="SSF54975">
    <property type="entry name" value="Acylphosphatase/BLUF domain-like"/>
    <property type="match status" value="1"/>
</dbReference>